<protein>
    <submittedName>
        <fullName evidence="1">Uncharacterized protein</fullName>
    </submittedName>
</protein>
<keyword evidence="2" id="KW-1185">Reference proteome</keyword>
<dbReference type="EMBL" id="JAUYZG010000014">
    <property type="protein sequence ID" value="KAK2888771.1"/>
    <property type="molecule type" value="Genomic_DNA"/>
</dbReference>
<organism evidence="1 2">
    <name type="scientific">Cirrhinus molitorella</name>
    <name type="common">mud carp</name>
    <dbReference type="NCBI Taxonomy" id="172907"/>
    <lineage>
        <taxon>Eukaryota</taxon>
        <taxon>Metazoa</taxon>
        <taxon>Chordata</taxon>
        <taxon>Craniata</taxon>
        <taxon>Vertebrata</taxon>
        <taxon>Euteleostomi</taxon>
        <taxon>Actinopterygii</taxon>
        <taxon>Neopterygii</taxon>
        <taxon>Teleostei</taxon>
        <taxon>Ostariophysi</taxon>
        <taxon>Cypriniformes</taxon>
        <taxon>Cyprinidae</taxon>
        <taxon>Labeoninae</taxon>
        <taxon>Labeonini</taxon>
        <taxon>Cirrhinus</taxon>
    </lineage>
</organism>
<sequence length="101" mass="11453">MTQLDTDVNGVHHTWVNTSSTFLALIWLNPCCGPALFGRTETSDWPRVKWEGCITQADALEKLLCPESTRDSLTFQHKDTVQLTAQSISCSRDLKHRQHVQ</sequence>
<gene>
    <name evidence="1" type="ORF">Q8A67_014146</name>
</gene>
<evidence type="ECO:0000313" key="1">
    <source>
        <dbReference type="EMBL" id="KAK2888771.1"/>
    </source>
</evidence>
<accession>A0AA88PL65</accession>
<dbReference type="Proteomes" id="UP001187343">
    <property type="component" value="Unassembled WGS sequence"/>
</dbReference>
<evidence type="ECO:0000313" key="2">
    <source>
        <dbReference type="Proteomes" id="UP001187343"/>
    </source>
</evidence>
<reference evidence="1" key="1">
    <citation type="submission" date="2023-08" db="EMBL/GenBank/DDBJ databases">
        <title>Chromosome-level Genome Assembly of mud carp (Cirrhinus molitorella).</title>
        <authorList>
            <person name="Liu H."/>
        </authorList>
    </citation>
    <scope>NUCLEOTIDE SEQUENCE</scope>
    <source>
        <strain evidence="1">Prfri</strain>
        <tissue evidence="1">Muscle</tissue>
    </source>
</reference>
<comment type="caution">
    <text evidence="1">The sequence shown here is derived from an EMBL/GenBank/DDBJ whole genome shotgun (WGS) entry which is preliminary data.</text>
</comment>
<name>A0AA88PL65_9TELE</name>
<proteinExistence type="predicted"/>
<dbReference type="AlphaFoldDB" id="A0AA88PL65"/>